<dbReference type="EMBL" id="SUMD01000001">
    <property type="protein sequence ID" value="TJZ81566.1"/>
    <property type="molecule type" value="Genomic_DNA"/>
</dbReference>
<feature type="domain" description="Capsule synthesis protein CapA" evidence="2">
    <location>
        <begin position="6"/>
        <end position="285"/>
    </location>
</feature>
<comment type="caution">
    <text evidence="3">The sequence shown here is derived from an EMBL/GenBank/DDBJ whole genome shotgun (WGS) entry which is preliminary data.</text>
</comment>
<dbReference type="RefSeq" id="WP_136906875.1">
    <property type="nucleotide sequence ID" value="NZ_SUMD01000001.1"/>
</dbReference>
<dbReference type="SUPFAM" id="SSF56300">
    <property type="entry name" value="Metallo-dependent phosphatases"/>
    <property type="match status" value="1"/>
</dbReference>
<dbReference type="Gene3D" id="3.60.21.10">
    <property type="match status" value="1"/>
</dbReference>
<dbReference type="Proteomes" id="UP000305109">
    <property type="component" value="Unassembled WGS sequence"/>
</dbReference>
<keyword evidence="4" id="KW-1185">Reference proteome</keyword>
<evidence type="ECO:0000259" key="2">
    <source>
        <dbReference type="SMART" id="SM00854"/>
    </source>
</evidence>
<dbReference type="PANTHER" id="PTHR33393:SF11">
    <property type="entry name" value="POLYGLUTAMINE SYNTHESIS ACCESSORY PROTEIN RV0574C-RELATED"/>
    <property type="match status" value="1"/>
</dbReference>
<dbReference type="CDD" id="cd07381">
    <property type="entry name" value="MPP_CapA"/>
    <property type="match status" value="1"/>
</dbReference>
<evidence type="ECO:0000256" key="1">
    <source>
        <dbReference type="ARBA" id="ARBA00005662"/>
    </source>
</evidence>
<dbReference type="InterPro" id="IPR019079">
    <property type="entry name" value="Capsule_synth_CapA"/>
</dbReference>
<name>A0ABY2RR64_9NOCA</name>
<proteinExistence type="inferred from homology"/>
<accession>A0ABY2RR64</accession>
<sequence length="371" mass="40222">MAETIRLFLAGDVMTGRGVDQILPCPGSPALRERCVRDAREYVSLAERANGTIAAPVDYDWPWGEALKVLDESGPDLRVVNLETAVTTSDDYAPKGINYRMHPSNVGVLPAADIDVCALANNHILDFGIRGLEETLRTLGRAGVRHAGAGRTPRQAWAPVAVHTAAGRVLIWSMGAESAGVSPRDAARGGRPGLALLADMSNSGADAVINRMLRARREGDLLVASVHWGSNWGFGVPGAQVRFAHRLVDGGVDIVHGHSSHHPRPVEIYRGRPILYGCGDLINDYEGIGGYERFRDDLRPLYLVTLDAGTHELRELRIVPMQSRRMRLRRACAADTEWLRGVLDGLGRDFGTRVDAAGGGALLARPDRGRE</sequence>
<dbReference type="SMART" id="SM00854">
    <property type="entry name" value="PGA_cap"/>
    <property type="match status" value="1"/>
</dbReference>
<comment type="similarity">
    <text evidence="1">Belongs to the CapA family.</text>
</comment>
<gene>
    <name evidence="3" type="ORF">FCG67_02800</name>
</gene>
<reference evidence="3 4" key="1">
    <citation type="submission" date="2019-04" db="EMBL/GenBank/DDBJ databases">
        <title>Rhodococcus oryzae sp. nov., a novel actinomycete isolated from rhizosphere soil of rice (Oryza sativa L.).</title>
        <authorList>
            <person name="Li C."/>
        </authorList>
    </citation>
    <scope>NUCLEOTIDE SEQUENCE [LARGE SCALE GENOMIC DNA]</scope>
    <source>
        <strain evidence="3 4">NEAU-CX67</strain>
    </source>
</reference>
<dbReference type="InterPro" id="IPR052169">
    <property type="entry name" value="CW_Biosynth-Accessory"/>
</dbReference>
<dbReference type="PANTHER" id="PTHR33393">
    <property type="entry name" value="POLYGLUTAMINE SYNTHESIS ACCESSORY PROTEIN RV0574C-RELATED"/>
    <property type="match status" value="1"/>
</dbReference>
<evidence type="ECO:0000313" key="4">
    <source>
        <dbReference type="Proteomes" id="UP000305109"/>
    </source>
</evidence>
<evidence type="ECO:0000313" key="3">
    <source>
        <dbReference type="EMBL" id="TJZ81566.1"/>
    </source>
</evidence>
<dbReference type="Pfam" id="PF09587">
    <property type="entry name" value="PGA_cap"/>
    <property type="match status" value="1"/>
</dbReference>
<dbReference type="InterPro" id="IPR029052">
    <property type="entry name" value="Metallo-depent_PP-like"/>
</dbReference>
<organism evidence="3 4">
    <name type="scientific">Rhodococcus oryzae</name>
    <dbReference type="NCBI Taxonomy" id="2571143"/>
    <lineage>
        <taxon>Bacteria</taxon>
        <taxon>Bacillati</taxon>
        <taxon>Actinomycetota</taxon>
        <taxon>Actinomycetes</taxon>
        <taxon>Mycobacteriales</taxon>
        <taxon>Nocardiaceae</taxon>
        <taxon>Rhodococcus</taxon>
    </lineage>
</organism>
<protein>
    <submittedName>
        <fullName evidence="3">CapA family protein</fullName>
    </submittedName>
</protein>